<accession>A0AAV4VNT7</accession>
<dbReference type="AlphaFoldDB" id="A0AAV4VNT7"/>
<sequence length="142" mass="15974">MRLIKFTLISSNTLLCLPCSDKKTYLFANYEVHYSWAPGGMMWELIKVSKEFPPQNANLAAEFAARGHISESSSETFLCTCHLSCHLKITKNDVGYKVSFSLIDYLVEVAATSLSGKEGTLVYDMRANFGNARPNRFAKEYL</sequence>
<evidence type="ECO:0000313" key="2">
    <source>
        <dbReference type="Proteomes" id="UP001054837"/>
    </source>
</evidence>
<organism evidence="1 2">
    <name type="scientific">Caerostris darwini</name>
    <dbReference type="NCBI Taxonomy" id="1538125"/>
    <lineage>
        <taxon>Eukaryota</taxon>
        <taxon>Metazoa</taxon>
        <taxon>Ecdysozoa</taxon>
        <taxon>Arthropoda</taxon>
        <taxon>Chelicerata</taxon>
        <taxon>Arachnida</taxon>
        <taxon>Araneae</taxon>
        <taxon>Araneomorphae</taxon>
        <taxon>Entelegynae</taxon>
        <taxon>Araneoidea</taxon>
        <taxon>Araneidae</taxon>
        <taxon>Caerostris</taxon>
    </lineage>
</organism>
<protein>
    <submittedName>
        <fullName evidence="1">Uncharacterized protein</fullName>
    </submittedName>
</protein>
<dbReference type="EMBL" id="BPLQ01013365">
    <property type="protein sequence ID" value="GIY71585.1"/>
    <property type="molecule type" value="Genomic_DNA"/>
</dbReference>
<gene>
    <name evidence="1" type="ORF">CDAR_442911</name>
</gene>
<dbReference type="Proteomes" id="UP001054837">
    <property type="component" value="Unassembled WGS sequence"/>
</dbReference>
<comment type="caution">
    <text evidence="1">The sequence shown here is derived from an EMBL/GenBank/DDBJ whole genome shotgun (WGS) entry which is preliminary data.</text>
</comment>
<keyword evidence="2" id="KW-1185">Reference proteome</keyword>
<reference evidence="1 2" key="1">
    <citation type="submission" date="2021-06" db="EMBL/GenBank/DDBJ databases">
        <title>Caerostris darwini draft genome.</title>
        <authorList>
            <person name="Kono N."/>
            <person name="Arakawa K."/>
        </authorList>
    </citation>
    <scope>NUCLEOTIDE SEQUENCE [LARGE SCALE GENOMIC DNA]</scope>
</reference>
<evidence type="ECO:0000313" key="1">
    <source>
        <dbReference type="EMBL" id="GIY71585.1"/>
    </source>
</evidence>
<name>A0AAV4VNT7_9ARAC</name>
<proteinExistence type="predicted"/>